<evidence type="ECO:0000313" key="13">
    <source>
        <dbReference type="Proteomes" id="UP000469424"/>
    </source>
</evidence>
<dbReference type="Gene3D" id="3.90.1170.30">
    <property type="entry name" value="Pyrimidine nucleoside phosphorylase-like, C-terminal domain"/>
    <property type="match status" value="1"/>
</dbReference>
<dbReference type="GO" id="GO:0004645">
    <property type="term" value="F:1,4-alpha-oligoglucan phosphorylase activity"/>
    <property type="evidence" value="ECO:0007669"/>
    <property type="project" value="InterPro"/>
</dbReference>
<keyword evidence="8 12" id="KW-0808">Transferase</keyword>
<dbReference type="SMART" id="SM00941">
    <property type="entry name" value="PYNP_C"/>
    <property type="match status" value="1"/>
</dbReference>
<dbReference type="NCBIfam" id="NF004490">
    <property type="entry name" value="PRK05820.1"/>
    <property type="match status" value="1"/>
</dbReference>
<dbReference type="InterPro" id="IPR017459">
    <property type="entry name" value="Glycosyl_Trfase_fam3_N_dom"/>
</dbReference>
<evidence type="ECO:0000256" key="3">
    <source>
        <dbReference type="ARBA" id="ARBA00006915"/>
    </source>
</evidence>
<dbReference type="GO" id="GO:0009032">
    <property type="term" value="F:thymidine phosphorylase activity"/>
    <property type="evidence" value="ECO:0007669"/>
    <property type="project" value="TreeGrafter"/>
</dbReference>
<dbReference type="GO" id="GO:0006206">
    <property type="term" value="P:pyrimidine nucleobase metabolic process"/>
    <property type="evidence" value="ECO:0007669"/>
    <property type="project" value="InterPro"/>
</dbReference>
<comment type="subunit">
    <text evidence="4">Homodimer.</text>
</comment>
<organism evidence="12 13">
    <name type="scientific">Mogibacterium kristiansenii</name>
    <dbReference type="NCBI Taxonomy" id="2606708"/>
    <lineage>
        <taxon>Bacteria</taxon>
        <taxon>Bacillati</taxon>
        <taxon>Bacillota</taxon>
        <taxon>Clostridia</taxon>
        <taxon>Peptostreptococcales</taxon>
        <taxon>Anaerovoracaceae</taxon>
        <taxon>Mogibacterium</taxon>
    </lineage>
</organism>
<evidence type="ECO:0000256" key="8">
    <source>
        <dbReference type="ARBA" id="ARBA00022679"/>
    </source>
</evidence>
<dbReference type="EMBL" id="VUNA01000022">
    <property type="protein sequence ID" value="MST71362.1"/>
    <property type="molecule type" value="Genomic_DNA"/>
</dbReference>
<name>A0A6N7X777_9FIRM</name>
<dbReference type="GO" id="GO:0006213">
    <property type="term" value="P:pyrimidine nucleoside metabolic process"/>
    <property type="evidence" value="ECO:0007669"/>
    <property type="project" value="InterPro"/>
</dbReference>
<dbReference type="Gene3D" id="1.20.970.10">
    <property type="entry name" value="Transferase, Pyrimidine Nucleoside Phosphorylase, Chain C"/>
    <property type="match status" value="1"/>
</dbReference>
<dbReference type="InterPro" id="IPR017872">
    <property type="entry name" value="Pyrmidine_PPase_CS"/>
</dbReference>
<reference evidence="12 13" key="1">
    <citation type="submission" date="2019-08" db="EMBL/GenBank/DDBJ databases">
        <title>In-depth cultivation of the pig gut microbiome towards novel bacterial diversity and tailored functional studies.</title>
        <authorList>
            <person name="Wylensek D."/>
            <person name="Hitch T.C.A."/>
            <person name="Clavel T."/>
        </authorList>
    </citation>
    <scope>NUCLEOTIDE SEQUENCE [LARGE SCALE GENOMIC DNA]</scope>
    <source>
        <strain evidence="12 13">WCA-MUC-591-APC-4B</strain>
    </source>
</reference>
<dbReference type="Pfam" id="PF02885">
    <property type="entry name" value="Glycos_trans_3N"/>
    <property type="match status" value="1"/>
</dbReference>
<evidence type="ECO:0000256" key="7">
    <source>
        <dbReference type="ARBA" id="ARBA00022676"/>
    </source>
</evidence>
<dbReference type="Pfam" id="PF07831">
    <property type="entry name" value="PYNP_C"/>
    <property type="match status" value="1"/>
</dbReference>
<evidence type="ECO:0000259" key="11">
    <source>
        <dbReference type="SMART" id="SM00941"/>
    </source>
</evidence>
<protein>
    <recommendedName>
        <fullName evidence="6">Pyrimidine-nucleoside phosphorylase</fullName>
        <ecNumber evidence="5">2.4.2.2</ecNumber>
    </recommendedName>
</protein>
<comment type="caution">
    <text evidence="12">The sequence shown here is derived from an EMBL/GenBank/DDBJ whole genome shotgun (WGS) entry which is preliminary data.</text>
</comment>
<dbReference type="Gene3D" id="3.40.1030.10">
    <property type="entry name" value="Nucleoside phosphorylase/phosphoribosyltransferase catalytic domain"/>
    <property type="match status" value="1"/>
</dbReference>
<comment type="similarity">
    <text evidence="3">Belongs to the thymidine/pyrimidine-nucleoside phosphorylase family.</text>
</comment>
<comment type="catalytic activity">
    <reaction evidence="9">
        <text>uridine + phosphate = alpha-D-ribose 1-phosphate + uracil</text>
        <dbReference type="Rhea" id="RHEA:24388"/>
        <dbReference type="ChEBI" id="CHEBI:16704"/>
        <dbReference type="ChEBI" id="CHEBI:17568"/>
        <dbReference type="ChEBI" id="CHEBI:43474"/>
        <dbReference type="ChEBI" id="CHEBI:57720"/>
        <dbReference type="EC" id="2.4.2.2"/>
    </reaction>
</comment>
<evidence type="ECO:0000256" key="5">
    <source>
        <dbReference type="ARBA" id="ARBA00011889"/>
    </source>
</evidence>
<proteinExistence type="inferred from homology"/>
<evidence type="ECO:0000256" key="2">
    <source>
        <dbReference type="ARBA" id="ARBA00003877"/>
    </source>
</evidence>
<evidence type="ECO:0000256" key="6">
    <source>
        <dbReference type="ARBA" id="ARBA00014680"/>
    </source>
</evidence>
<dbReference type="RefSeq" id="WP_154554926.1">
    <property type="nucleotide sequence ID" value="NZ_VUNA01000022.1"/>
</dbReference>
<evidence type="ECO:0000313" key="12">
    <source>
        <dbReference type="EMBL" id="MST71362.1"/>
    </source>
</evidence>
<accession>A0A6N7X777</accession>
<dbReference type="PANTHER" id="PTHR10515:SF0">
    <property type="entry name" value="THYMIDINE PHOSPHORYLASE"/>
    <property type="match status" value="1"/>
</dbReference>
<dbReference type="InterPro" id="IPR013102">
    <property type="entry name" value="PYNP_C"/>
</dbReference>
<evidence type="ECO:0000256" key="4">
    <source>
        <dbReference type="ARBA" id="ARBA00011738"/>
    </source>
</evidence>
<dbReference type="InterPro" id="IPR000312">
    <property type="entry name" value="Glycosyl_Trfase_fam3"/>
</dbReference>
<dbReference type="SUPFAM" id="SSF52418">
    <property type="entry name" value="Nucleoside phosphorylase/phosphoribosyltransferase catalytic domain"/>
    <property type="match status" value="1"/>
</dbReference>
<evidence type="ECO:0000256" key="10">
    <source>
        <dbReference type="ARBA" id="ARBA00048525"/>
    </source>
</evidence>
<dbReference type="EC" id="2.4.2.2" evidence="5"/>
<dbReference type="InterPro" id="IPR036566">
    <property type="entry name" value="PYNP-like_C_sf"/>
</dbReference>
<feature type="domain" description="Pyrimidine nucleoside phosphorylase C-terminal" evidence="11">
    <location>
        <begin position="345"/>
        <end position="419"/>
    </location>
</feature>
<dbReference type="SUPFAM" id="SSF54680">
    <property type="entry name" value="Pyrimidine nucleoside phosphorylase C-terminal domain"/>
    <property type="match status" value="1"/>
</dbReference>
<dbReference type="AlphaFoldDB" id="A0A6N7X777"/>
<dbReference type="InterPro" id="IPR035902">
    <property type="entry name" value="Nuc_phospho_transferase"/>
</dbReference>
<evidence type="ECO:0000256" key="1">
    <source>
        <dbReference type="ARBA" id="ARBA00001066"/>
    </source>
</evidence>
<sequence>MNMVDIITKKRDGEELTPEEIRFFIENYVKDRIPDYQASALLMAIYFRGLSRAETFALTEAMEFSGDVEDLSDLPGVKVDKHSTGGVGDKTTLVVAPVAAAAGVTVAKMSGRGLGFTGGTADKLEAIPGFRTRLEPAEFHRQLEELGLAVITQTGSITPADKKIYALRDVTGTVESPGLIASSIMSKKLAAGSDGIVLDVKCGSGALLKDLAEAENMADLMIDIGRKAGRKMVAVISDMSQPLGRAVGNALEVEEAVQVLKGGGPEDLRQLCLELAGEMIWIGGRAESFEEGKETARQVLSDGRALEKFRQMVRRQGGDDRIIEEPERMGSSRYSRDVLAGRTGFIAETDTREIGRASQHLGAGRLRKEDEIDFTAGIRMHVRIGDFVKEGDVLATLYGADSRRLEEAETILEAAIRISAEPAAPPKLIQKIIQ</sequence>
<keyword evidence="13" id="KW-1185">Reference proteome</keyword>
<dbReference type="InterPro" id="IPR000053">
    <property type="entry name" value="Thymidine/pyrmidine_PPase"/>
</dbReference>
<keyword evidence="7 12" id="KW-0328">Glycosyltransferase</keyword>
<dbReference type="InterPro" id="IPR018090">
    <property type="entry name" value="Pyrmidine_PPas_bac/euk"/>
</dbReference>
<dbReference type="InterPro" id="IPR036320">
    <property type="entry name" value="Glycosyl_Trfase_fam3_N_dom_sf"/>
</dbReference>
<comment type="catalytic activity">
    <reaction evidence="10">
        <text>thymidine + phosphate = 2-deoxy-alpha-D-ribose 1-phosphate + thymine</text>
        <dbReference type="Rhea" id="RHEA:16037"/>
        <dbReference type="ChEBI" id="CHEBI:17748"/>
        <dbReference type="ChEBI" id="CHEBI:17821"/>
        <dbReference type="ChEBI" id="CHEBI:43474"/>
        <dbReference type="ChEBI" id="CHEBI:57259"/>
        <dbReference type="EC" id="2.4.2.2"/>
    </reaction>
</comment>
<gene>
    <name evidence="12" type="ORF">FYJ65_08605</name>
</gene>
<dbReference type="NCBIfam" id="NF004747">
    <property type="entry name" value="PRK06078.1"/>
    <property type="match status" value="1"/>
</dbReference>
<dbReference type="PROSITE" id="PS00647">
    <property type="entry name" value="THYMID_PHOSPHORYLASE"/>
    <property type="match status" value="1"/>
</dbReference>
<comment type="function">
    <text evidence="2">Catalyzes phosphorolysis of the pyrimidine nucleosides uridine, thymidine and 2'-deoxyuridine with the formation of the corresponding pyrimidine base and ribose-1-phosphate.</text>
</comment>
<dbReference type="PANTHER" id="PTHR10515">
    <property type="entry name" value="THYMIDINE PHOSPHORYLASE"/>
    <property type="match status" value="1"/>
</dbReference>
<dbReference type="FunFam" id="3.40.1030.10:FF:000003">
    <property type="entry name" value="Pyrimidine-nucleoside phosphorylase"/>
    <property type="match status" value="1"/>
</dbReference>
<comment type="catalytic activity">
    <reaction evidence="1">
        <text>2'-deoxyuridine + phosphate = 2-deoxy-alpha-D-ribose 1-phosphate + uracil</text>
        <dbReference type="Rhea" id="RHEA:22824"/>
        <dbReference type="ChEBI" id="CHEBI:16450"/>
        <dbReference type="ChEBI" id="CHEBI:17568"/>
        <dbReference type="ChEBI" id="CHEBI:43474"/>
        <dbReference type="ChEBI" id="CHEBI:57259"/>
        <dbReference type="EC" id="2.4.2.2"/>
    </reaction>
</comment>
<dbReference type="Proteomes" id="UP000469424">
    <property type="component" value="Unassembled WGS sequence"/>
</dbReference>
<dbReference type="Pfam" id="PF00591">
    <property type="entry name" value="Glycos_transf_3"/>
    <property type="match status" value="1"/>
</dbReference>
<dbReference type="PIRSF" id="PIRSF000478">
    <property type="entry name" value="TP_PyNP"/>
    <property type="match status" value="1"/>
</dbReference>
<evidence type="ECO:0000256" key="9">
    <source>
        <dbReference type="ARBA" id="ARBA00048453"/>
    </source>
</evidence>
<dbReference type="SUPFAM" id="SSF47648">
    <property type="entry name" value="Nucleoside phosphorylase/phosphoribosyltransferase N-terminal domain"/>
    <property type="match status" value="1"/>
</dbReference>
<dbReference type="GO" id="GO:0005829">
    <property type="term" value="C:cytosol"/>
    <property type="evidence" value="ECO:0007669"/>
    <property type="project" value="TreeGrafter"/>
</dbReference>
<dbReference type="NCBIfam" id="TIGR02644">
    <property type="entry name" value="Y_phosphoryl"/>
    <property type="match status" value="1"/>
</dbReference>